<name>A0A1H5L7D3_9PSED</name>
<dbReference type="EMBL" id="FNTY01000002">
    <property type="protein sequence ID" value="SEE73015.1"/>
    <property type="molecule type" value="Genomic_DNA"/>
</dbReference>
<organism evidence="1 2">
    <name type="scientific">Pseudomonas migulae</name>
    <dbReference type="NCBI Taxonomy" id="78543"/>
    <lineage>
        <taxon>Bacteria</taxon>
        <taxon>Pseudomonadati</taxon>
        <taxon>Pseudomonadota</taxon>
        <taxon>Gammaproteobacteria</taxon>
        <taxon>Pseudomonadales</taxon>
        <taxon>Pseudomonadaceae</taxon>
        <taxon>Pseudomonas</taxon>
    </lineage>
</organism>
<evidence type="ECO:0000313" key="2">
    <source>
        <dbReference type="Proteomes" id="UP000198985"/>
    </source>
</evidence>
<dbReference type="Proteomes" id="UP000198985">
    <property type="component" value="Unassembled WGS sequence"/>
</dbReference>
<proteinExistence type="predicted"/>
<dbReference type="AlphaFoldDB" id="A0A1H5L7D3"/>
<accession>A0A1H5L7D3</accession>
<reference evidence="1 2" key="1">
    <citation type="submission" date="2016-10" db="EMBL/GenBank/DDBJ databases">
        <authorList>
            <person name="de Groot N.N."/>
        </authorList>
    </citation>
    <scope>NUCLEOTIDE SEQUENCE [LARGE SCALE GENOMIC DNA]</scope>
    <source>
        <strain evidence="1 2">BS3662</strain>
    </source>
</reference>
<gene>
    <name evidence="1" type="ORF">SAMN04490194_3768</name>
</gene>
<evidence type="ECO:0000313" key="1">
    <source>
        <dbReference type="EMBL" id="SEE73015.1"/>
    </source>
</evidence>
<sequence>MDNYPFTLEQLASRTGTHPMDKQVRNWLVSLPRAERVDFLKRLWPMNYKYTLVLVQAAQLSWQENEHLLRHWLRLGQHNAAENLIQRMEPTLGEKRFWQIASEEKLSAAMRDFMNYHSHGRLDSHFG</sequence>
<protein>
    <submittedName>
        <fullName evidence="1">Uncharacterized protein</fullName>
    </submittedName>
</protein>
<dbReference type="RefSeq" id="WP_084321189.1">
    <property type="nucleotide sequence ID" value="NZ_FNTY01000002.1"/>
</dbReference>